<keyword evidence="3" id="KW-1185">Reference proteome</keyword>
<sequence length="914" mass="99832">MESPNSSRGRGRFSARKRSTVPARSNSQRRSEPSEMPSSTPAAPVAPASTSFTFETPSPSNTRGTRMRTRNIDGTNASPEDATSKGGRSLRKRTRIDYSFDQDEEEQSIDAKPTPTTTRSLKKRKADPSSQYDDFGEDFEPAIKQRRTSELPSKPTVRRHTSRKSMIELSAFIADQPHDGIAVQDTIEVGGHRSQQFSAGSSQRRSSNISQKDIFSEQLTTEQPGLRAVFPMSSPQPVSSPISSIELTDEPETDIKSEVQEVSIPKLEMAAVSSTVSHQPEIEEPLEHLSASSPAPIVARSSPAPATKEDPEDPYSHLTPYISGANVYYPTLQATAVAPSTEPDGIADDTPVDEVLEDPNELPDDSTPAGSPAPVEDTAANSPAAEIGTPDVAAVIPKKQYPYKKLRPAQDFIDFIADYETLSPVELWARLEHLTGVLETIQNEHNDCRKLLDDEDNAVKYQQEESVFQHRVKLARSKDPNANPLRKEFVVKGIRAPRQDAMIEYAKQQDRVMANAYGFEYDDRDSKISQQDPIGQRGGIGKGRLRDRPKQTAKAAEAVDEGPVVHGKRTRKAPNLFGVGDVEPASRGSTPAPALPRKRRGRQAAEDNDVPGAVGETPIEESPKKRGRGGRPRKNPLSAVVLEDDHMLDLDAEAEMQEETRTSRKRRRRHVDDDEDFLTNGTNGQTHLGVGTRRRNSRLGLGEIPSGSFYSNASTQPNEESRPNTSSSTATASTSASAYGLREKRQKRFSLDDDEDGDFEDDEQPKPKRVRRVPKKVQEQDFANITPSNIPGNEPPVAVVPRVPRIRVKNSNPTALSASAQAAAPPSAAASLPPSGDSTPAQVANGDIFEENKDYGQLTKSEKMSMSMKARWASGSMSNAVAKRRATLAAKKAANQTPVPEGTPEVVLEQQGQA</sequence>
<feature type="region of interest" description="Disordered" evidence="1">
    <location>
        <begin position="888"/>
        <end position="914"/>
    </location>
</feature>
<feature type="compositionally biased region" description="Acidic residues" evidence="1">
    <location>
        <begin position="345"/>
        <end position="364"/>
    </location>
</feature>
<dbReference type="OrthoDB" id="4115400at2759"/>
<gene>
    <name evidence="2" type="ORF">BKA67DRAFT_532258</name>
</gene>
<feature type="compositionally biased region" description="Basic residues" evidence="1">
    <location>
        <begin position="9"/>
        <end position="19"/>
    </location>
</feature>
<protein>
    <submittedName>
        <fullName evidence="2">Uncharacterized protein</fullName>
    </submittedName>
</protein>
<dbReference type="RefSeq" id="XP_045961258.1">
    <property type="nucleotide sequence ID" value="XM_046099502.1"/>
</dbReference>
<dbReference type="GeneID" id="70128394"/>
<organism evidence="2 3">
    <name type="scientific">Truncatella angustata</name>
    <dbReference type="NCBI Taxonomy" id="152316"/>
    <lineage>
        <taxon>Eukaryota</taxon>
        <taxon>Fungi</taxon>
        <taxon>Dikarya</taxon>
        <taxon>Ascomycota</taxon>
        <taxon>Pezizomycotina</taxon>
        <taxon>Sordariomycetes</taxon>
        <taxon>Xylariomycetidae</taxon>
        <taxon>Amphisphaeriales</taxon>
        <taxon>Sporocadaceae</taxon>
        <taxon>Truncatella</taxon>
    </lineage>
</organism>
<accession>A0A9P8URR2</accession>
<feature type="region of interest" description="Disordered" evidence="1">
    <location>
        <begin position="339"/>
        <end position="386"/>
    </location>
</feature>
<evidence type="ECO:0000313" key="3">
    <source>
        <dbReference type="Proteomes" id="UP000758603"/>
    </source>
</evidence>
<feature type="region of interest" description="Disordered" evidence="1">
    <location>
        <begin position="524"/>
        <end position="798"/>
    </location>
</feature>
<feature type="compositionally biased region" description="Polar residues" evidence="1">
    <location>
        <begin position="708"/>
        <end position="718"/>
    </location>
</feature>
<feature type="compositionally biased region" description="Low complexity" evidence="1">
    <location>
        <begin position="725"/>
        <end position="738"/>
    </location>
</feature>
<feature type="compositionally biased region" description="Polar residues" evidence="1">
    <location>
        <begin position="781"/>
        <end position="791"/>
    </location>
</feature>
<feature type="region of interest" description="Disordered" evidence="1">
    <location>
        <begin position="810"/>
        <end position="850"/>
    </location>
</feature>
<feature type="compositionally biased region" description="Low complexity" evidence="1">
    <location>
        <begin position="231"/>
        <end position="244"/>
    </location>
</feature>
<feature type="compositionally biased region" description="Low complexity" evidence="1">
    <location>
        <begin position="37"/>
        <end position="62"/>
    </location>
</feature>
<dbReference type="AlphaFoldDB" id="A0A9P8URR2"/>
<feature type="compositionally biased region" description="Low complexity" evidence="1">
    <location>
        <begin position="813"/>
        <end position="835"/>
    </location>
</feature>
<feature type="compositionally biased region" description="Polar residues" evidence="1">
    <location>
        <begin position="193"/>
        <end position="223"/>
    </location>
</feature>
<feature type="region of interest" description="Disordered" evidence="1">
    <location>
        <begin position="192"/>
        <end position="253"/>
    </location>
</feature>
<name>A0A9P8URR2_9PEZI</name>
<dbReference type="Proteomes" id="UP000758603">
    <property type="component" value="Unassembled WGS sequence"/>
</dbReference>
<evidence type="ECO:0000256" key="1">
    <source>
        <dbReference type="SAM" id="MobiDB-lite"/>
    </source>
</evidence>
<evidence type="ECO:0000313" key="2">
    <source>
        <dbReference type="EMBL" id="KAH6657024.1"/>
    </source>
</evidence>
<reference evidence="2" key="1">
    <citation type="journal article" date="2021" name="Nat. Commun.">
        <title>Genetic determinants of endophytism in the Arabidopsis root mycobiome.</title>
        <authorList>
            <person name="Mesny F."/>
            <person name="Miyauchi S."/>
            <person name="Thiergart T."/>
            <person name="Pickel B."/>
            <person name="Atanasova L."/>
            <person name="Karlsson M."/>
            <person name="Huettel B."/>
            <person name="Barry K.W."/>
            <person name="Haridas S."/>
            <person name="Chen C."/>
            <person name="Bauer D."/>
            <person name="Andreopoulos W."/>
            <person name="Pangilinan J."/>
            <person name="LaButti K."/>
            <person name="Riley R."/>
            <person name="Lipzen A."/>
            <person name="Clum A."/>
            <person name="Drula E."/>
            <person name="Henrissat B."/>
            <person name="Kohler A."/>
            <person name="Grigoriev I.V."/>
            <person name="Martin F.M."/>
            <person name="Hacquard S."/>
        </authorList>
    </citation>
    <scope>NUCLEOTIDE SEQUENCE</scope>
    <source>
        <strain evidence="2">MPI-SDFR-AT-0073</strain>
    </source>
</reference>
<feature type="region of interest" description="Disordered" evidence="1">
    <location>
        <begin position="1"/>
        <end position="163"/>
    </location>
</feature>
<proteinExistence type="predicted"/>
<feature type="compositionally biased region" description="Acidic residues" evidence="1">
    <location>
        <begin position="752"/>
        <end position="763"/>
    </location>
</feature>
<feature type="region of interest" description="Disordered" evidence="1">
    <location>
        <begin position="271"/>
        <end position="319"/>
    </location>
</feature>
<feature type="compositionally biased region" description="Basic residues" evidence="1">
    <location>
        <begin position="625"/>
        <end position="634"/>
    </location>
</feature>
<dbReference type="EMBL" id="JAGPXC010000002">
    <property type="protein sequence ID" value="KAH6657024.1"/>
    <property type="molecule type" value="Genomic_DNA"/>
</dbReference>
<comment type="caution">
    <text evidence="2">The sequence shown here is derived from an EMBL/GenBank/DDBJ whole genome shotgun (WGS) entry which is preliminary data.</text>
</comment>